<gene>
    <name evidence="3" type="ORF">HNP82_001116</name>
</gene>
<protein>
    <submittedName>
        <fullName evidence="3">Addiction module RelE/StbE family toxin</fullName>
    </submittedName>
</protein>
<reference evidence="3 4" key="1">
    <citation type="submission" date="2020-08" db="EMBL/GenBank/DDBJ databases">
        <title>Genomic Encyclopedia of Type Strains, Phase IV (KMG-IV): sequencing the most valuable type-strain genomes for metagenomic binning, comparative biology and taxonomic classification.</title>
        <authorList>
            <person name="Goeker M."/>
        </authorList>
    </citation>
    <scope>NUCLEOTIDE SEQUENCE [LARGE SCALE GENOMIC DNA]</scope>
    <source>
        <strain evidence="3 4">DSM 106146</strain>
    </source>
</reference>
<evidence type="ECO:0000256" key="2">
    <source>
        <dbReference type="ARBA" id="ARBA00022649"/>
    </source>
</evidence>
<accession>A0A7W8M562</accession>
<comment type="caution">
    <text evidence="3">The sequence shown here is derived from an EMBL/GenBank/DDBJ whole genome shotgun (WGS) entry which is preliminary data.</text>
</comment>
<dbReference type="InterPro" id="IPR007712">
    <property type="entry name" value="RelE/ParE_toxin"/>
</dbReference>
<dbReference type="AlphaFoldDB" id="A0A7W8M562"/>
<dbReference type="Proteomes" id="UP000543642">
    <property type="component" value="Unassembled WGS sequence"/>
</dbReference>
<dbReference type="Pfam" id="PF05016">
    <property type="entry name" value="ParE_toxin"/>
    <property type="match status" value="1"/>
</dbReference>
<dbReference type="NCBIfam" id="TIGR02385">
    <property type="entry name" value="RelE_StbE"/>
    <property type="match status" value="1"/>
</dbReference>
<keyword evidence="2" id="KW-1277">Toxin-antitoxin system</keyword>
<comment type="similarity">
    <text evidence="1">Belongs to the RelE toxin family.</text>
</comment>
<evidence type="ECO:0000313" key="3">
    <source>
        <dbReference type="EMBL" id="MBB5264011.1"/>
    </source>
</evidence>
<dbReference type="InterPro" id="IPR035093">
    <property type="entry name" value="RelE/ParE_toxin_dom_sf"/>
</dbReference>
<name>A0A7W8M562_9FIRM</name>
<evidence type="ECO:0000256" key="1">
    <source>
        <dbReference type="ARBA" id="ARBA00006226"/>
    </source>
</evidence>
<dbReference type="PANTHER" id="PTHR33755">
    <property type="entry name" value="TOXIN PARE1-RELATED"/>
    <property type="match status" value="1"/>
</dbReference>
<dbReference type="Gene3D" id="3.30.2310.20">
    <property type="entry name" value="RelE-like"/>
    <property type="match status" value="1"/>
</dbReference>
<organism evidence="3 4">
    <name type="scientific">Catenibacillus scindens</name>
    <dbReference type="NCBI Taxonomy" id="673271"/>
    <lineage>
        <taxon>Bacteria</taxon>
        <taxon>Bacillati</taxon>
        <taxon>Bacillota</taxon>
        <taxon>Clostridia</taxon>
        <taxon>Lachnospirales</taxon>
        <taxon>Lachnospiraceae</taxon>
        <taxon>Catenibacillus</taxon>
    </lineage>
</organism>
<evidence type="ECO:0000313" key="4">
    <source>
        <dbReference type="Proteomes" id="UP000543642"/>
    </source>
</evidence>
<proteinExistence type="inferred from homology"/>
<dbReference type="RefSeq" id="WP_183772339.1">
    <property type="nucleotide sequence ID" value="NZ_JACHFW010000003.1"/>
</dbReference>
<dbReference type="EMBL" id="JACHFW010000003">
    <property type="protein sequence ID" value="MBB5264011.1"/>
    <property type="molecule type" value="Genomic_DNA"/>
</dbReference>
<dbReference type="InterPro" id="IPR051803">
    <property type="entry name" value="TA_system_RelE-like_toxin"/>
</dbReference>
<sequence length="106" mass="12417">MVCKIYYSPEAVNDLDEIYEYIQTELCNPPAALNVVNNILDIIDQLKDFPDMGARLSDAIDVETEYRFVISGNYMAFYRHIDTAVYVDRVLYGRRDYLRILFDDCL</sequence>
<keyword evidence="4" id="KW-1185">Reference proteome</keyword>